<dbReference type="Proteomes" id="UP000015453">
    <property type="component" value="Unassembled WGS sequence"/>
</dbReference>
<dbReference type="AlphaFoldDB" id="S8EF98"/>
<evidence type="ECO:0000313" key="1">
    <source>
        <dbReference type="EMBL" id="EPS74708.1"/>
    </source>
</evidence>
<keyword evidence="2" id="KW-1185">Reference proteome</keyword>
<sequence length="71" mass="8129">MLTALVMSGLVMVKWTMSDFKTKAALVKLAKSYRMMVLLFLQPLILCGIIPCNYHVIHIDVNCQKFRKNAK</sequence>
<gene>
    <name evidence="1" type="ORF">M569_00083</name>
</gene>
<reference evidence="1 2" key="1">
    <citation type="journal article" date="2013" name="BMC Genomics">
        <title>The miniature genome of a carnivorous plant Genlisea aurea contains a low number of genes and short non-coding sequences.</title>
        <authorList>
            <person name="Leushkin E.V."/>
            <person name="Sutormin R.A."/>
            <person name="Nabieva E.R."/>
            <person name="Penin A.A."/>
            <person name="Kondrashov A.S."/>
            <person name="Logacheva M.D."/>
        </authorList>
    </citation>
    <scope>NUCLEOTIDE SEQUENCE [LARGE SCALE GENOMIC DNA]</scope>
</reference>
<proteinExistence type="predicted"/>
<accession>S8EF98</accession>
<dbReference type="EMBL" id="AUSU01000009">
    <property type="protein sequence ID" value="EPS74708.1"/>
    <property type="molecule type" value="Genomic_DNA"/>
</dbReference>
<evidence type="ECO:0000313" key="2">
    <source>
        <dbReference type="Proteomes" id="UP000015453"/>
    </source>
</evidence>
<comment type="caution">
    <text evidence="1">The sequence shown here is derived from an EMBL/GenBank/DDBJ whole genome shotgun (WGS) entry which is preliminary data.</text>
</comment>
<protein>
    <submittedName>
        <fullName evidence="1">Uncharacterized protein</fullName>
    </submittedName>
</protein>
<name>S8EF98_9LAMI</name>
<organism evidence="1 2">
    <name type="scientific">Genlisea aurea</name>
    <dbReference type="NCBI Taxonomy" id="192259"/>
    <lineage>
        <taxon>Eukaryota</taxon>
        <taxon>Viridiplantae</taxon>
        <taxon>Streptophyta</taxon>
        <taxon>Embryophyta</taxon>
        <taxon>Tracheophyta</taxon>
        <taxon>Spermatophyta</taxon>
        <taxon>Magnoliopsida</taxon>
        <taxon>eudicotyledons</taxon>
        <taxon>Gunneridae</taxon>
        <taxon>Pentapetalae</taxon>
        <taxon>asterids</taxon>
        <taxon>lamiids</taxon>
        <taxon>Lamiales</taxon>
        <taxon>Lentibulariaceae</taxon>
        <taxon>Genlisea</taxon>
    </lineage>
</organism>